<sequence>MSKTSKVIIKKKVDAIANPESLYRKDSTIKDGCNQCGKHFLLQNKPKCFATKKIFSDIVGKLTNDLMNLKNQEFVKILYDIEHQYYKRTERNLEYKYRALILISHLLNNHLASVLSPKKNYHNVQQFSDLFTCESCLSS</sequence>
<comment type="caution">
    <text evidence="1">The sequence shown here is derived from an EMBL/GenBank/DDBJ whole genome shotgun (WGS) entry which is preliminary data.</text>
</comment>
<dbReference type="AlphaFoldDB" id="J9DNW2"/>
<accession>J9DNW2</accession>
<evidence type="ECO:0000313" key="1">
    <source>
        <dbReference type="EMBL" id="EJW03042.1"/>
    </source>
</evidence>
<dbReference type="VEuPathDB" id="MicrosporidiaDB:EDEG_02574"/>
<proteinExistence type="predicted"/>
<evidence type="ECO:0000313" key="2">
    <source>
        <dbReference type="Proteomes" id="UP000003163"/>
    </source>
</evidence>
<reference evidence="1 2" key="1">
    <citation type="submission" date="2011-08" db="EMBL/GenBank/DDBJ databases">
        <authorList>
            <person name="Liu Z.J."/>
            <person name="Shi F.L."/>
            <person name="Lu J.Q."/>
            <person name="Li M."/>
            <person name="Wang Z.L."/>
        </authorList>
    </citation>
    <scope>NUCLEOTIDE SEQUENCE [LARGE SCALE GENOMIC DNA]</scope>
    <source>
        <strain evidence="1 2">USNM 41457</strain>
    </source>
</reference>
<protein>
    <submittedName>
        <fullName evidence="1">Uncharacterized protein</fullName>
    </submittedName>
</protein>
<name>J9DNW2_EDHAE</name>
<dbReference type="InParanoid" id="J9DNW2"/>
<dbReference type="Proteomes" id="UP000003163">
    <property type="component" value="Unassembled WGS sequence"/>
</dbReference>
<gene>
    <name evidence="1" type="ORF">EDEG_02574</name>
</gene>
<keyword evidence="2" id="KW-1185">Reference proteome</keyword>
<reference evidence="2" key="2">
    <citation type="submission" date="2015-07" db="EMBL/GenBank/DDBJ databases">
        <title>Contrasting host-pathogen interactions and genome evolution in two generalist and specialist microsporidian pathogens of mosquitoes.</title>
        <authorList>
            <consortium name="The Broad Institute Genomics Platform"/>
            <consortium name="The Broad Institute Genome Sequencing Center for Infectious Disease"/>
            <person name="Cuomo C.A."/>
            <person name="Sanscrainte N.D."/>
            <person name="Goldberg J.M."/>
            <person name="Heiman D."/>
            <person name="Young S."/>
            <person name="Zeng Q."/>
            <person name="Becnel J.J."/>
            <person name="Birren B.W."/>
        </authorList>
    </citation>
    <scope>NUCLEOTIDE SEQUENCE [LARGE SCALE GENOMIC DNA]</scope>
    <source>
        <strain evidence="2">USNM 41457</strain>
    </source>
</reference>
<dbReference type="HOGENOM" id="CLU_1845069_0_0_1"/>
<dbReference type="EMBL" id="AFBI03000047">
    <property type="protein sequence ID" value="EJW03042.1"/>
    <property type="molecule type" value="Genomic_DNA"/>
</dbReference>
<organism evidence="1 2">
    <name type="scientific">Edhazardia aedis (strain USNM 41457)</name>
    <name type="common">Microsporidian parasite</name>
    <dbReference type="NCBI Taxonomy" id="1003232"/>
    <lineage>
        <taxon>Eukaryota</taxon>
        <taxon>Fungi</taxon>
        <taxon>Fungi incertae sedis</taxon>
        <taxon>Microsporidia</taxon>
        <taxon>Edhazardia</taxon>
    </lineage>
</organism>